<proteinExistence type="predicted"/>
<dbReference type="InterPro" id="IPR001387">
    <property type="entry name" value="Cro/C1-type_HTH"/>
</dbReference>
<dbReference type="Pfam" id="PF02607">
    <property type="entry name" value="B12-binding_2"/>
    <property type="match status" value="1"/>
</dbReference>
<dbReference type="InterPro" id="IPR010982">
    <property type="entry name" value="Lambda_DNA-bd_dom_sf"/>
</dbReference>
<dbReference type="InterPro" id="IPR006158">
    <property type="entry name" value="Cobalamin-bd"/>
</dbReference>
<evidence type="ECO:0000259" key="2">
    <source>
        <dbReference type="PROSITE" id="PS50943"/>
    </source>
</evidence>
<evidence type="ECO:0000313" key="3">
    <source>
        <dbReference type="EMBL" id="MBF4692729.1"/>
    </source>
</evidence>
<dbReference type="PROSITE" id="PS50943">
    <property type="entry name" value="HTH_CROC1"/>
    <property type="match status" value="1"/>
</dbReference>
<dbReference type="Pfam" id="PF02310">
    <property type="entry name" value="B12-binding"/>
    <property type="match status" value="1"/>
</dbReference>
<evidence type="ECO:0000256" key="1">
    <source>
        <dbReference type="ARBA" id="ARBA00023125"/>
    </source>
</evidence>
<accession>A0ABR9ZQK1</accession>
<dbReference type="PANTHER" id="PTHR46558">
    <property type="entry name" value="TRACRIPTIONAL REGULATORY PROTEIN-RELATED-RELATED"/>
    <property type="match status" value="1"/>
</dbReference>
<keyword evidence="4" id="KW-1185">Reference proteome</keyword>
<feature type="domain" description="HTH cro/C1-type" evidence="2">
    <location>
        <begin position="8"/>
        <end position="62"/>
    </location>
</feature>
<gene>
    <name evidence="3" type="ORF">ISU02_06345</name>
</gene>
<dbReference type="Gene3D" id="1.10.1240.10">
    <property type="entry name" value="Methionine synthase domain"/>
    <property type="match status" value="1"/>
</dbReference>
<evidence type="ECO:0000313" key="4">
    <source>
        <dbReference type="Proteomes" id="UP000614200"/>
    </source>
</evidence>
<dbReference type="SUPFAM" id="SSF52242">
    <property type="entry name" value="Cobalamin (vitamin B12)-binding domain"/>
    <property type="match status" value="1"/>
</dbReference>
<name>A0ABR9ZQK1_9FIRM</name>
<dbReference type="SUPFAM" id="SSF47413">
    <property type="entry name" value="lambda repressor-like DNA-binding domains"/>
    <property type="match status" value="1"/>
</dbReference>
<dbReference type="InterPro" id="IPR036594">
    <property type="entry name" value="Meth_synthase_dom"/>
</dbReference>
<dbReference type="InterPro" id="IPR003759">
    <property type="entry name" value="Cbl-bd_cap"/>
</dbReference>
<protein>
    <submittedName>
        <fullName evidence="3">Helix-turn-helix domain-containing protein</fullName>
    </submittedName>
</protein>
<dbReference type="InterPro" id="IPR036724">
    <property type="entry name" value="Cobalamin-bd_sf"/>
</dbReference>
<comment type="caution">
    <text evidence="3">The sequence shown here is derived from an EMBL/GenBank/DDBJ whole genome shotgun (WGS) entry which is preliminary data.</text>
</comment>
<dbReference type="Gene3D" id="1.10.260.40">
    <property type="entry name" value="lambda repressor-like DNA-binding domains"/>
    <property type="match status" value="1"/>
</dbReference>
<dbReference type="CDD" id="cd00093">
    <property type="entry name" value="HTH_XRE"/>
    <property type="match status" value="1"/>
</dbReference>
<dbReference type="Gene3D" id="3.40.50.280">
    <property type="entry name" value="Cobalamin-binding domain"/>
    <property type="match status" value="1"/>
</dbReference>
<dbReference type="Proteomes" id="UP000614200">
    <property type="component" value="Unassembled WGS sequence"/>
</dbReference>
<dbReference type="Pfam" id="PF01381">
    <property type="entry name" value="HTH_3"/>
    <property type="match status" value="1"/>
</dbReference>
<sequence length="281" mass="32372">MDSLGEQIKKLRKEYKLSQKTLAENIGIAQSAVANYESGYRVPNHEILIKLADYFDVSVDALLCRVHEKKDWIEISDIFLKSVMKYDYPAAYALLEHMLDNDISPKEIYLKVIRYALAKIGWLWETGMMTSADEHFITRQIERIMDDVYRKVMQSMPIKTKCIKVVGMAAPHEAHTIPIKMVMQLLSFEGIETFFIGTSVPVKALSEFVVKNQIDYVILSITMQTFWDELRRYMDAVQEDAVLSQKPFVIGGRAAQKNMILSQNMAVEIVLKYEETLEVIK</sequence>
<dbReference type="RefSeq" id="WP_194700969.1">
    <property type="nucleotide sequence ID" value="NZ_JADKNH010000003.1"/>
</dbReference>
<dbReference type="EMBL" id="JADKNH010000003">
    <property type="protein sequence ID" value="MBF4692729.1"/>
    <property type="molecule type" value="Genomic_DNA"/>
</dbReference>
<keyword evidence="1" id="KW-0238">DNA-binding</keyword>
<dbReference type="SMART" id="SM00530">
    <property type="entry name" value="HTH_XRE"/>
    <property type="match status" value="1"/>
</dbReference>
<reference evidence="3 4" key="1">
    <citation type="submission" date="2020-11" db="EMBL/GenBank/DDBJ databases">
        <title>Fusibacter basophilias sp. nov.</title>
        <authorList>
            <person name="Qiu D."/>
        </authorList>
    </citation>
    <scope>NUCLEOTIDE SEQUENCE [LARGE SCALE GENOMIC DNA]</scope>
    <source>
        <strain evidence="3 4">Q10-2</strain>
    </source>
</reference>
<organism evidence="3 4">
    <name type="scientific">Fusibacter ferrireducens</name>
    <dbReference type="NCBI Taxonomy" id="2785058"/>
    <lineage>
        <taxon>Bacteria</taxon>
        <taxon>Bacillati</taxon>
        <taxon>Bacillota</taxon>
        <taxon>Clostridia</taxon>
        <taxon>Eubacteriales</taxon>
        <taxon>Eubacteriales Family XII. Incertae Sedis</taxon>
        <taxon>Fusibacter</taxon>
    </lineage>
</organism>
<dbReference type="CDD" id="cd02065">
    <property type="entry name" value="B12-binding_like"/>
    <property type="match status" value="1"/>
</dbReference>
<dbReference type="PANTHER" id="PTHR46558:SF11">
    <property type="entry name" value="HTH-TYPE TRANSCRIPTIONAL REGULATOR XRE"/>
    <property type="match status" value="1"/>
</dbReference>